<feature type="domain" description="Phosphatidic acid phosphatase type 2/haloperoxidase" evidence="7">
    <location>
        <begin position="84"/>
        <end position="230"/>
    </location>
</feature>
<accession>A0AAN9BS14</accession>
<dbReference type="GO" id="GO:0008195">
    <property type="term" value="F:phosphatidate phosphatase activity"/>
    <property type="evidence" value="ECO:0007669"/>
    <property type="project" value="TreeGrafter"/>
</dbReference>
<feature type="transmembrane region" description="Helical" evidence="6">
    <location>
        <begin position="154"/>
        <end position="172"/>
    </location>
</feature>
<keyword evidence="3 6" id="KW-0812">Transmembrane</keyword>
<dbReference type="PANTHER" id="PTHR10165:SF35">
    <property type="entry name" value="RE23632P"/>
    <property type="match status" value="1"/>
</dbReference>
<feature type="transmembrane region" description="Helical" evidence="6">
    <location>
        <begin position="85"/>
        <end position="105"/>
    </location>
</feature>
<dbReference type="SUPFAM" id="SSF48317">
    <property type="entry name" value="Acid phosphatase/Vanadium-dependent haloperoxidase"/>
    <property type="match status" value="1"/>
</dbReference>
<dbReference type="GO" id="GO:0046839">
    <property type="term" value="P:phospholipid dephosphorylation"/>
    <property type="evidence" value="ECO:0007669"/>
    <property type="project" value="TreeGrafter"/>
</dbReference>
<feature type="transmembrane region" description="Helical" evidence="6">
    <location>
        <begin position="211"/>
        <end position="230"/>
    </location>
</feature>
<comment type="similarity">
    <text evidence="2">Belongs to the PA-phosphatase related phosphoesterase family.</text>
</comment>
<feature type="transmembrane region" description="Helical" evidence="6">
    <location>
        <begin position="54"/>
        <end position="73"/>
    </location>
</feature>
<dbReference type="GO" id="GO:0006644">
    <property type="term" value="P:phospholipid metabolic process"/>
    <property type="evidence" value="ECO:0007669"/>
    <property type="project" value="InterPro"/>
</dbReference>
<dbReference type="InterPro" id="IPR043216">
    <property type="entry name" value="PAP-like"/>
</dbReference>
<evidence type="ECO:0000259" key="7">
    <source>
        <dbReference type="SMART" id="SM00014"/>
    </source>
</evidence>
<keyword evidence="4 6" id="KW-1133">Transmembrane helix</keyword>
<evidence type="ECO:0000256" key="6">
    <source>
        <dbReference type="SAM" id="Phobius"/>
    </source>
</evidence>
<dbReference type="Proteomes" id="UP001374579">
    <property type="component" value="Unassembled WGS sequence"/>
</dbReference>
<evidence type="ECO:0000256" key="1">
    <source>
        <dbReference type="ARBA" id="ARBA00004141"/>
    </source>
</evidence>
<comment type="caution">
    <text evidence="8">The sequence shown here is derived from an EMBL/GenBank/DDBJ whole genome shotgun (WGS) entry which is preliminary data.</text>
</comment>
<keyword evidence="9" id="KW-1185">Reference proteome</keyword>
<gene>
    <name evidence="8" type="ORF">V1264_014436</name>
</gene>
<dbReference type="PANTHER" id="PTHR10165">
    <property type="entry name" value="LIPID PHOSPHATE PHOSPHATASE"/>
    <property type="match status" value="1"/>
</dbReference>
<dbReference type="SMART" id="SM00014">
    <property type="entry name" value="acidPPc"/>
    <property type="match status" value="1"/>
</dbReference>
<dbReference type="AlphaFoldDB" id="A0AAN9BS14"/>
<evidence type="ECO:0000256" key="5">
    <source>
        <dbReference type="ARBA" id="ARBA00023136"/>
    </source>
</evidence>
<dbReference type="GO" id="GO:0016020">
    <property type="term" value="C:membrane"/>
    <property type="evidence" value="ECO:0007669"/>
    <property type="project" value="UniProtKB-SubCell"/>
</dbReference>
<dbReference type="CDD" id="cd03390">
    <property type="entry name" value="PAP2_containing_1_like"/>
    <property type="match status" value="1"/>
</dbReference>
<dbReference type="Gene3D" id="1.20.144.10">
    <property type="entry name" value="Phosphatidic acid phosphatase type 2/haloperoxidase"/>
    <property type="match status" value="1"/>
</dbReference>
<feature type="transmembrane region" description="Helical" evidence="6">
    <location>
        <begin position="12"/>
        <end position="30"/>
    </location>
</feature>
<dbReference type="EMBL" id="JBAMIC010000003">
    <property type="protein sequence ID" value="KAK7110592.1"/>
    <property type="molecule type" value="Genomic_DNA"/>
</dbReference>
<comment type="subcellular location">
    <subcellularLocation>
        <location evidence="1">Membrane</location>
        <topology evidence="1">Multi-pass membrane protein</topology>
    </subcellularLocation>
</comment>
<evidence type="ECO:0000256" key="2">
    <source>
        <dbReference type="ARBA" id="ARBA00008816"/>
    </source>
</evidence>
<organism evidence="8 9">
    <name type="scientific">Littorina saxatilis</name>
    <dbReference type="NCBI Taxonomy" id="31220"/>
    <lineage>
        <taxon>Eukaryota</taxon>
        <taxon>Metazoa</taxon>
        <taxon>Spiralia</taxon>
        <taxon>Lophotrochozoa</taxon>
        <taxon>Mollusca</taxon>
        <taxon>Gastropoda</taxon>
        <taxon>Caenogastropoda</taxon>
        <taxon>Littorinimorpha</taxon>
        <taxon>Littorinoidea</taxon>
        <taxon>Littorinidae</taxon>
        <taxon>Littorina</taxon>
    </lineage>
</organism>
<reference evidence="8 9" key="1">
    <citation type="submission" date="2024-02" db="EMBL/GenBank/DDBJ databases">
        <title>Chromosome-scale genome assembly of the rough periwinkle Littorina saxatilis.</title>
        <authorList>
            <person name="De Jode A."/>
            <person name="Faria R."/>
            <person name="Formenti G."/>
            <person name="Sims Y."/>
            <person name="Smith T.P."/>
            <person name="Tracey A."/>
            <person name="Wood J.M.D."/>
            <person name="Zagrodzka Z.B."/>
            <person name="Johannesson K."/>
            <person name="Butlin R.K."/>
            <person name="Leder E.H."/>
        </authorList>
    </citation>
    <scope>NUCLEOTIDE SEQUENCE [LARGE SCALE GENOMIC DNA]</scope>
    <source>
        <strain evidence="8">Snail1</strain>
        <tissue evidence="8">Muscle</tissue>
    </source>
</reference>
<name>A0AAN9BS14_9CAEN</name>
<evidence type="ECO:0000256" key="4">
    <source>
        <dbReference type="ARBA" id="ARBA00022989"/>
    </source>
</evidence>
<evidence type="ECO:0000256" key="3">
    <source>
        <dbReference type="ARBA" id="ARBA00022692"/>
    </source>
</evidence>
<evidence type="ECO:0000313" key="8">
    <source>
        <dbReference type="EMBL" id="KAK7110592.1"/>
    </source>
</evidence>
<dbReference type="InterPro" id="IPR036938">
    <property type="entry name" value="PAP2/HPO_sf"/>
</dbReference>
<dbReference type="InterPro" id="IPR000326">
    <property type="entry name" value="PAP2/HPO"/>
</dbReference>
<dbReference type="Pfam" id="PF01569">
    <property type="entry name" value="PAP2"/>
    <property type="match status" value="1"/>
</dbReference>
<sequence>MRNKKLSGEIALRFILFVIFTITDDANPYHRAVQPEELWLYRYPHTPDFYPGKLMWITVFSVPTAVFVGFYIIRRNSEDLIQATLGVTLSIYITGCVTNFVKLAVGRPRPDFLSRCYPEGPPEHISLKDNWQWDCSETANPQLLTNGLKSFPSGHASLSFASLGYVSLYLAGKLQVFNRGRGQGWRFVGSIIPVIWALMIAVSRTSDFHHHWQDVTVGGIIGLVVCYFCYRQVYPSLDKMNSYLCYSLIPRELERSASATELSSPRPKAQETEFNFISRII</sequence>
<protein>
    <recommendedName>
        <fullName evidence="7">Phosphatidic acid phosphatase type 2/haloperoxidase domain-containing protein</fullName>
    </recommendedName>
</protein>
<evidence type="ECO:0000313" key="9">
    <source>
        <dbReference type="Proteomes" id="UP001374579"/>
    </source>
</evidence>
<proteinExistence type="inferred from homology"/>
<feature type="transmembrane region" description="Helical" evidence="6">
    <location>
        <begin position="184"/>
        <end position="205"/>
    </location>
</feature>
<keyword evidence="5 6" id="KW-0472">Membrane</keyword>